<dbReference type="InterPro" id="IPR011034">
    <property type="entry name" value="Formyl_transferase-like_C_sf"/>
</dbReference>
<accession>A0A940NIR6</accession>
<evidence type="ECO:0000256" key="5">
    <source>
        <dbReference type="ARBA" id="ARBA00022679"/>
    </source>
</evidence>
<organism evidence="11 12">
    <name type="scientific">Gottfriedia endophytica</name>
    <dbReference type="NCBI Taxonomy" id="2820819"/>
    <lineage>
        <taxon>Bacteria</taxon>
        <taxon>Bacillati</taxon>
        <taxon>Bacillota</taxon>
        <taxon>Bacilli</taxon>
        <taxon>Bacillales</taxon>
        <taxon>Bacillaceae</taxon>
        <taxon>Gottfriedia</taxon>
    </lineage>
</organism>
<reference evidence="11" key="1">
    <citation type="submission" date="2021-04" db="EMBL/GenBank/DDBJ databases">
        <title>Genome seq and assembly of Bacillus sp.</title>
        <authorList>
            <person name="Chhetri G."/>
        </authorList>
    </citation>
    <scope>NUCLEOTIDE SEQUENCE</scope>
    <source>
        <strain evidence="11">RG28</strain>
    </source>
</reference>
<feature type="domain" description="Formyl transferase N-terminal" evidence="9">
    <location>
        <begin position="3"/>
        <end position="180"/>
    </location>
</feature>
<dbReference type="PROSITE" id="PS00373">
    <property type="entry name" value="GART"/>
    <property type="match status" value="1"/>
</dbReference>
<protein>
    <recommendedName>
        <fullName evidence="4 8">Methionyl-tRNA formyltransferase</fullName>
        <ecNumber evidence="3 8">2.1.2.9</ecNumber>
    </recommendedName>
</protein>
<comment type="catalytic activity">
    <reaction evidence="7 8">
        <text>L-methionyl-tRNA(fMet) + (6R)-10-formyltetrahydrofolate = N-formyl-L-methionyl-tRNA(fMet) + (6S)-5,6,7,8-tetrahydrofolate + H(+)</text>
        <dbReference type="Rhea" id="RHEA:24380"/>
        <dbReference type="Rhea" id="RHEA-COMP:9952"/>
        <dbReference type="Rhea" id="RHEA-COMP:9953"/>
        <dbReference type="ChEBI" id="CHEBI:15378"/>
        <dbReference type="ChEBI" id="CHEBI:57453"/>
        <dbReference type="ChEBI" id="CHEBI:78530"/>
        <dbReference type="ChEBI" id="CHEBI:78844"/>
        <dbReference type="ChEBI" id="CHEBI:195366"/>
        <dbReference type="EC" id="2.1.2.9"/>
    </reaction>
</comment>
<dbReference type="InterPro" id="IPR041711">
    <property type="entry name" value="Met-tRNA-FMT_N"/>
</dbReference>
<sequence length="317" mass="35199">MTRIVFMGTPDFSVNVLRTLIEEKYNVVGVVTQPDRPVGRKRVLTPPPVKVEALKHDIPVFQPEKIRLAEEVEKVLALEPDLIVTAAFGQILPKEILETPKFGCINVHASLLPELRGGAPIHYSIIQGKKETGVTIMYMVEKLDAGDMISKVVVPIEERDHVGTLHDKLSVAGAELLSQTIPNLLNGEINPEKQDESKATFAWNIKREEEKIDWTKTGEEIYNHVRGLHPWPVAYTTLNGDVMKVWWSEKVITSKNAKPGEIIEVEADGFIVSTGNDVAIKITDLQPAGKKRMDAKQYLNGAGSFITVGMKLGDVHE</sequence>
<dbReference type="Gene3D" id="3.40.50.170">
    <property type="entry name" value="Formyl transferase, N-terminal domain"/>
    <property type="match status" value="1"/>
</dbReference>
<dbReference type="GO" id="GO:0005829">
    <property type="term" value="C:cytosol"/>
    <property type="evidence" value="ECO:0007669"/>
    <property type="project" value="TreeGrafter"/>
</dbReference>
<evidence type="ECO:0000256" key="3">
    <source>
        <dbReference type="ARBA" id="ARBA00012261"/>
    </source>
</evidence>
<dbReference type="HAMAP" id="MF_00182">
    <property type="entry name" value="Formyl_trans"/>
    <property type="match status" value="1"/>
</dbReference>
<name>A0A940NIR6_9BACI</name>
<dbReference type="PANTHER" id="PTHR11138">
    <property type="entry name" value="METHIONYL-TRNA FORMYLTRANSFERASE"/>
    <property type="match status" value="1"/>
</dbReference>
<gene>
    <name evidence="8 11" type="primary">fmt</name>
    <name evidence="11" type="ORF">J5Y03_06585</name>
</gene>
<dbReference type="Gene3D" id="3.10.25.10">
    <property type="entry name" value="Formyl transferase, C-terminal domain"/>
    <property type="match status" value="1"/>
</dbReference>
<dbReference type="GO" id="GO:0004479">
    <property type="term" value="F:methionyl-tRNA formyltransferase activity"/>
    <property type="evidence" value="ECO:0007669"/>
    <property type="project" value="UniProtKB-UniRule"/>
</dbReference>
<dbReference type="PANTHER" id="PTHR11138:SF5">
    <property type="entry name" value="METHIONYL-TRNA FORMYLTRANSFERASE, MITOCHONDRIAL"/>
    <property type="match status" value="1"/>
</dbReference>
<evidence type="ECO:0000256" key="1">
    <source>
        <dbReference type="ARBA" id="ARBA00002606"/>
    </source>
</evidence>
<proteinExistence type="inferred from homology"/>
<evidence type="ECO:0000313" key="11">
    <source>
        <dbReference type="EMBL" id="MBP0724857.1"/>
    </source>
</evidence>
<dbReference type="InterPro" id="IPR044135">
    <property type="entry name" value="Met-tRNA-FMT_C"/>
</dbReference>
<dbReference type="Pfam" id="PF00551">
    <property type="entry name" value="Formyl_trans_N"/>
    <property type="match status" value="1"/>
</dbReference>
<dbReference type="AlphaFoldDB" id="A0A940NIR6"/>
<dbReference type="CDD" id="cd08704">
    <property type="entry name" value="Met_tRNA_FMT_C"/>
    <property type="match status" value="1"/>
</dbReference>
<dbReference type="RefSeq" id="WP_209403791.1">
    <property type="nucleotide sequence ID" value="NZ_JAGIYQ010000003.1"/>
</dbReference>
<dbReference type="InterPro" id="IPR002376">
    <property type="entry name" value="Formyl_transf_N"/>
</dbReference>
<comment type="similarity">
    <text evidence="2 8">Belongs to the Fmt family.</text>
</comment>
<keyword evidence="6 8" id="KW-0648">Protein biosynthesis</keyword>
<evidence type="ECO:0000256" key="2">
    <source>
        <dbReference type="ARBA" id="ARBA00010699"/>
    </source>
</evidence>
<dbReference type="SUPFAM" id="SSF50486">
    <property type="entry name" value="FMT C-terminal domain-like"/>
    <property type="match status" value="1"/>
</dbReference>
<evidence type="ECO:0000259" key="9">
    <source>
        <dbReference type="Pfam" id="PF00551"/>
    </source>
</evidence>
<keyword evidence="5 8" id="KW-0808">Transferase</keyword>
<comment type="function">
    <text evidence="1 8">Attaches a formyl group to the free amino group of methionyl-tRNA(fMet). The formyl group appears to play a dual role in the initiator identity of N-formylmethionyl-tRNA by promoting its recognition by IF2 and preventing the misappropriation of this tRNA by the elongation apparatus.</text>
</comment>
<comment type="caution">
    <text evidence="11">The sequence shown here is derived from an EMBL/GenBank/DDBJ whole genome shotgun (WGS) entry which is preliminary data.</text>
</comment>
<dbReference type="FunFam" id="3.40.50.170:FF:000004">
    <property type="entry name" value="Methionyl-tRNA formyltransferase"/>
    <property type="match status" value="1"/>
</dbReference>
<feature type="domain" description="Formyl transferase C-terminal" evidence="10">
    <location>
        <begin position="204"/>
        <end position="302"/>
    </location>
</feature>
<keyword evidence="12" id="KW-1185">Reference proteome</keyword>
<dbReference type="NCBIfam" id="TIGR00460">
    <property type="entry name" value="fmt"/>
    <property type="match status" value="1"/>
</dbReference>
<evidence type="ECO:0000313" key="12">
    <source>
        <dbReference type="Proteomes" id="UP000682134"/>
    </source>
</evidence>
<dbReference type="InterPro" id="IPR036477">
    <property type="entry name" value="Formyl_transf_N_sf"/>
</dbReference>
<evidence type="ECO:0000259" key="10">
    <source>
        <dbReference type="Pfam" id="PF02911"/>
    </source>
</evidence>
<dbReference type="SUPFAM" id="SSF53328">
    <property type="entry name" value="Formyltransferase"/>
    <property type="match status" value="1"/>
</dbReference>
<dbReference type="InterPro" id="IPR005794">
    <property type="entry name" value="Fmt"/>
</dbReference>
<evidence type="ECO:0000256" key="4">
    <source>
        <dbReference type="ARBA" id="ARBA00016014"/>
    </source>
</evidence>
<dbReference type="CDD" id="cd08646">
    <property type="entry name" value="FMT_core_Met-tRNA-FMT_N"/>
    <property type="match status" value="1"/>
</dbReference>
<dbReference type="Pfam" id="PF02911">
    <property type="entry name" value="Formyl_trans_C"/>
    <property type="match status" value="1"/>
</dbReference>
<evidence type="ECO:0000256" key="6">
    <source>
        <dbReference type="ARBA" id="ARBA00022917"/>
    </source>
</evidence>
<dbReference type="EC" id="2.1.2.9" evidence="3 8"/>
<dbReference type="Proteomes" id="UP000682134">
    <property type="component" value="Unassembled WGS sequence"/>
</dbReference>
<dbReference type="EMBL" id="JAGIYQ010000003">
    <property type="protein sequence ID" value="MBP0724857.1"/>
    <property type="molecule type" value="Genomic_DNA"/>
</dbReference>
<dbReference type="InterPro" id="IPR005793">
    <property type="entry name" value="Formyl_trans_C"/>
</dbReference>
<feature type="binding site" evidence="8">
    <location>
        <begin position="110"/>
        <end position="113"/>
    </location>
    <ligand>
        <name>(6S)-5,6,7,8-tetrahydrofolate</name>
        <dbReference type="ChEBI" id="CHEBI:57453"/>
    </ligand>
</feature>
<evidence type="ECO:0000256" key="8">
    <source>
        <dbReference type="HAMAP-Rule" id="MF_00182"/>
    </source>
</evidence>
<evidence type="ECO:0000256" key="7">
    <source>
        <dbReference type="ARBA" id="ARBA00048558"/>
    </source>
</evidence>
<dbReference type="InterPro" id="IPR037022">
    <property type="entry name" value="Formyl_trans_C_sf"/>
</dbReference>
<dbReference type="InterPro" id="IPR001555">
    <property type="entry name" value="GART_AS"/>
</dbReference>